<dbReference type="InterPro" id="IPR021122">
    <property type="entry name" value="RNA_ligase_dom_REL/Rnl2"/>
</dbReference>
<evidence type="ECO:0000313" key="3">
    <source>
        <dbReference type="Proteomes" id="UP000295150"/>
    </source>
</evidence>
<dbReference type="PANTHER" id="PTHR43883">
    <property type="entry name" value="SLR0207 PROTEIN"/>
    <property type="match status" value="1"/>
</dbReference>
<organism evidence="2 3">
    <name type="scientific">Halomonas ventosae</name>
    <dbReference type="NCBI Taxonomy" id="229007"/>
    <lineage>
        <taxon>Bacteria</taxon>
        <taxon>Pseudomonadati</taxon>
        <taxon>Pseudomonadota</taxon>
        <taxon>Gammaproteobacteria</taxon>
        <taxon>Oceanospirillales</taxon>
        <taxon>Halomonadaceae</taxon>
        <taxon>Halomonas</taxon>
    </lineage>
</organism>
<keyword evidence="3" id="KW-1185">Reference proteome</keyword>
<protein>
    <submittedName>
        <fullName evidence="2">RNA ligase</fullName>
    </submittedName>
</protein>
<dbReference type="RefSeq" id="WP_133483957.1">
    <property type="nucleotide sequence ID" value="NZ_SNWH01000019.1"/>
</dbReference>
<sequence>MSDFFRFPHTPHLAWLGEGEPRDDKLLDLPEVEALLAGEVLVEEKLDGANLGISWGENGLLRAQNRGAYLEPPFRGQFSRLNQWLMQHLASFQAHLPEYVILFGEWCAARHSLDYANLPDWFLVFDVYDRQAQRFWNRERRNELAARLGLATVPLLKSGRFTAKALESLVRTGRSGYRDGKLEGIVIRQDGPEWCERRAKLVHPDFVQQIEEHWRSRALEWNELAAQQ</sequence>
<name>A0A4V3BYK2_9GAMM</name>
<proteinExistence type="predicted"/>
<dbReference type="GO" id="GO:0016874">
    <property type="term" value="F:ligase activity"/>
    <property type="evidence" value="ECO:0007669"/>
    <property type="project" value="UniProtKB-KW"/>
</dbReference>
<gene>
    <name evidence="2" type="ORF">DFO68_11916</name>
</gene>
<evidence type="ECO:0000259" key="1">
    <source>
        <dbReference type="Pfam" id="PF09414"/>
    </source>
</evidence>
<dbReference type="AlphaFoldDB" id="A0A4V3BYK2"/>
<dbReference type="InterPro" id="IPR052732">
    <property type="entry name" value="Cell-binding_unc_protein"/>
</dbReference>
<reference evidence="2 3" key="1">
    <citation type="submission" date="2019-03" db="EMBL/GenBank/DDBJ databases">
        <title>Freshwater and sediment microbial communities from various areas in North America, analyzing microbe dynamics in response to fracking.</title>
        <authorList>
            <person name="Lamendella R."/>
        </authorList>
    </citation>
    <scope>NUCLEOTIDE SEQUENCE [LARGE SCALE GENOMIC DNA]</scope>
    <source>
        <strain evidence="2 3">1_TX</strain>
    </source>
</reference>
<dbReference type="EMBL" id="SNWH01000019">
    <property type="protein sequence ID" value="TDO02849.1"/>
    <property type="molecule type" value="Genomic_DNA"/>
</dbReference>
<dbReference type="Pfam" id="PF09414">
    <property type="entry name" value="RNA_ligase"/>
    <property type="match status" value="1"/>
</dbReference>
<dbReference type="SUPFAM" id="SSF56091">
    <property type="entry name" value="DNA ligase/mRNA capping enzyme, catalytic domain"/>
    <property type="match status" value="1"/>
</dbReference>
<dbReference type="Proteomes" id="UP000295150">
    <property type="component" value="Unassembled WGS sequence"/>
</dbReference>
<feature type="domain" description="RNA ligase" evidence="1">
    <location>
        <begin position="39"/>
        <end position="201"/>
    </location>
</feature>
<dbReference type="PANTHER" id="PTHR43883:SF1">
    <property type="entry name" value="GLUCONOKINASE"/>
    <property type="match status" value="1"/>
</dbReference>
<dbReference type="Gene3D" id="3.30.470.30">
    <property type="entry name" value="DNA ligase/mRNA capping enzyme"/>
    <property type="match status" value="1"/>
</dbReference>
<dbReference type="OrthoDB" id="255834at2"/>
<comment type="caution">
    <text evidence="2">The sequence shown here is derived from an EMBL/GenBank/DDBJ whole genome shotgun (WGS) entry which is preliminary data.</text>
</comment>
<keyword evidence="2" id="KW-0436">Ligase</keyword>
<evidence type="ECO:0000313" key="2">
    <source>
        <dbReference type="EMBL" id="TDO02849.1"/>
    </source>
</evidence>
<accession>A0A4V3BYK2</accession>